<protein>
    <submittedName>
        <fullName evidence="2">Uncharacterized protein</fullName>
    </submittedName>
</protein>
<accession>A0ABD2QHK0</accession>
<reference evidence="2 3" key="1">
    <citation type="submission" date="2024-11" db="EMBL/GenBank/DDBJ databases">
        <title>Adaptive evolution of stress response genes in parasites aligns with host niche diversity.</title>
        <authorList>
            <person name="Hahn C."/>
            <person name="Resl P."/>
        </authorList>
    </citation>
    <scope>NUCLEOTIDE SEQUENCE [LARGE SCALE GENOMIC DNA]</scope>
    <source>
        <strain evidence="2">EGGRZ-B1_66</strain>
        <tissue evidence="2">Body</tissue>
    </source>
</reference>
<keyword evidence="1" id="KW-0812">Transmembrane</keyword>
<dbReference type="EMBL" id="JBJKFK010000180">
    <property type="protein sequence ID" value="KAL3318999.1"/>
    <property type="molecule type" value="Genomic_DNA"/>
</dbReference>
<organism evidence="2 3">
    <name type="scientific">Cichlidogyrus casuarinus</name>
    <dbReference type="NCBI Taxonomy" id="1844966"/>
    <lineage>
        <taxon>Eukaryota</taxon>
        <taxon>Metazoa</taxon>
        <taxon>Spiralia</taxon>
        <taxon>Lophotrochozoa</taxon>
        <taxon>Platyhelminthes</taxon>
        <taxon>Monogenea</taxon>
        <taxon>Monopisthocotylea</taxon>
        <taxon>Dactylogyridea</taxon>
        <taxon>Ancyrocephalidae</taxon>
        <taxon>Cichlidogyrus</taxon>
    </lineage>
</organism>
<evidence type="ECO:0000313" key="3">
    <source>
        <dbReference type="Proteomes" id="UP001626550"/>
    </source>
</evidence>
<dbReference type="Proteomes" id="UP001626550">
    <property type="component" value="Unassembled WGS sequence"/>
</dbReference>
<dbReference type="AlphaFoldDB" id="A0ABD2QHK0"/>
<keyword evidence="1" id="KW-1133">Transmembrane helix</keyword>
<evidence type="ECO:0000256" key="1">
    <source>
        <dbReference type="SAM" id="Phobius"/>
    </source>
</evidence>
<gene>
    <name evidence="2" type="ORF">Ciccas_002322</name>
</gene>
<name>A0ABD2QHK0_9PLAT</name>
<sequence>MKQGLNRFFESDFLCYSVAFAQEETVAEKTSLFTNPLLPNVEPKIVQRGENGLNYLDCIRDNNNSVSITYTKIVEIDQTGQVLFLRPGSQIVMKKRINSVTLILLSKDLEDIELYFLCVSDGETLHKIEQFNTNTTTPTNEQSSIQKDSINLACPMPEFGDRPLDWFEYDGQNLTLLLAIDPMGKPHYRENGAEFLTDELDHADLVLEPSTNMANDRYFFCFNGFGFGYLFHVNIDSRATYDTFQQTNTTDDPFEQISTDAYVEQTNTTDDTFEQISTTEQPLATDDTFQQTNITDDPSEQISTDDYVEQTNTTIEQESTSEQPLTTDDTFAQTASTEQPSTWTGEKSSFNKYRQIMIEIAFHTLKYVGIALIIIGVNSILIYALVEVYRRHKLKME</sequence>
<comment type="caution">
    <text evidence="2">The sequence shown here is derived from an EMBL/GenBank/DDBJ whole genome shotgun (WGS) entry which is preliminary data.</text>
</comment>
<feature type="transmembrane region" description="Helical" evidence="1">
    <location>
        <begin position="367"/>
        <end position="386"/>
    </location>
</feature>
<keyword evidence="1" id="KW-0472">Membrane</keyword>
<proteinExistence type="predicted"/>
<keyword evidence="3" id="KW-1185">Reference proteome</keyword>
<evidence type="ECO:0000313" key="2">
    <source>
        <dbReference type="EMBL" id="KAL3318999.1"/>
    </source>
</evidence>